<dbReference type="Proteomes" id="UP001597338">
    <property type="component" value="Unassembled WGS sequence"/>
</dbReference>
<protein>
    <submittedName>
        <fullName evidence="3">ROK family protein</fullName>
    </submittedName>
</protein>
<evidence type="ECO:0000313" key="3">
    <source>
        <dbReference type="EMBL" id="MFD2024501.1"/>
    </source>
</evidence>
<name>A0ABW4V126_9MICO</name>
<dbReference type="PANTHER" id="PTHR18964">
    <property type="entry name" value="ROK (REPRESSOR, ORF, KINASE) FAMILY"/>
    <property type="match status" value="1"/>
</dbReference>
<accession>A0ABW4V126</accession>
<dbReference type="InterPro" id="IPR043129">
    <property type="entry name" value="ATPase_NBD"/>
</dbReference>
<dbReference type="InterPro" id="IPR000600">
    <property type="entry name" value="ROK"/>
</dbReference>
<comment type="similarity">
    <text evidence="1">Belongs to the ROK (NagC/XylR) family.</text>
</comment>
<dbReference type="Pfam" id="PF00480">
    <property type="entry name" value="ROK"/>
    <property type="match status" value="1"/>
</dbReference>
<proteinExistence type="inferred from homology"/>
<dbReference type="RefSeq" id="WP_377196440.1">
    <property type="nucleotide sequence ID" value="NZ_JBHUHF010000001.1"/>
</dbReference>
<feature type="domain" description="HTH marR-type" evidence="2">
    <location>
        <begin position="25"/>
        <end position="65"/>
    </location>
</feature>
<dbReference type="CDD" id="cd00090">
    <property type="entry name" value="HTH_ARSR"/>
    <property type="match status" value="1"/>
</dbReference>
<dbReference type="SUPFAM" id="SSF53067">
    <property type="entry name" value="Actin-like ATPase domain"/>
    <property type="match status" value="1"/>
</dbReference>
<dbReference type="Gene3D" id="3.30.420.40">
    <property type="match status" value="2"/>
</dbReference>
<comment type="caution">
    <text evidence="3">The sequence shown here is derived from an EMBL/GenBank/DDBJ whole genome shotgun (WGS) entry which is preliminary data.</text>
</comment>
<keyword evidence="4" id="KW-1185">Reference proteome</keyword>
<organism evidence="3 4">
    <name type="scientific">Promicromonospora aerolata</name>
    <dbReference type="NCBI Taxonomy" id="195749"/>
    <lineage>
        <taxon>Bacteria</taxon>
        <taxon>Bacillati</taxon>
        <taxon>Actinomycetota</taxon>
        <taxon>Actinomycetes</taxon>
        <taxon>Micrococcales</taxon>
        <taxon>Promicromonosporaceae</taxon>
        <taxon>Promicromonospora</taxon>
    </lineage>
</organism>
<gene>
    <name evidence="3" type="ORF">ACFSL2_03160</name>
</gene>
<dbReference type="Pfam" id="PF01047">
    <property type="entry name" value="MarR"/>
    <property type="match status" value="1"/>
</dbReference>
<reference evidence="4" key="1">
    <citation type="journal article" date="2019" name="Int. J. Syst. Evol. Microbiol.">
        <title>The Global Catalogue of Microorganisms (GCM) 10K type strain sequencing project: providing services to taxonomists for standard genome sequencing and annotation.</title>
        <authorList>
            <consortium name="The Broad Institute Genomics Platform"/>
            <consortium name="The Broad Institute Genome Sequencing Center for Infectious Disease"/>
            <person name="Wu L."/>
            <person name="Ma J."/>
        </authorList>
    </citation>
    <scope>NUCLEOTIDE SEQUENCE [LARGE SCALE GENOMIC DNA]</scope>
    <source>
        <strain evidence="4">CCM 7043</strain>
    </source>
</reference>
<dbReference type="EMBL" id="JBHUHF010000001">
    <property type="protein sequence ID" value="MFD2024501.1"/>
    <property type="molecule type" value="Genomic_DNA"/>
</dbReference>
<dbReference type="InterPro" id="IPR000835">
    <property type="entry name" value="HTH_MarR-typ"/>
</dbReference>
<evidence type="ECO:0000259" key="2">
    <source>
        <dbReference type="Pfam" id="PF01047"/>
    </source>
</evidence>
<dbReference type="InterPro" id="IPR036388">
    <property type="entry name" value="WH-like_DNA-bd_sf"/>
</dbReference>
<evidence type="ECO:0000313" key="4">
    <source>
        <dbReference type="Proteomes" id="UP001597338"/>
    </source>
</evidence>
<dbReference type="InterPro" id="IPR011991">
    <property type="entry name" value="ArsR-like_HTH"/>
</dbReference>
<dbReference type="Gene3D" id="1.10.10.10">
    <property type="entry name" value="Winged helix-like DNA-binding domain superfamily/Winged helix DNA-binding domain"/>
    <property type="match status" value="1"/>
</dbReference>
<sequence length="386" mass="40147">MSQSQSTAPVGGATWPVLGDAERGVLRELLVHGPLPRAEIARRLGVSRASLTRVTRALMEHGLVTEGDVELRGVTGRPSELLVVQPAARHFLGVKLTGDTVFAVVTDLGAHIVATHEEAIGSREPGAVIDQVAAIYTRFAATYDTIAAAGVTLAGDVTVIDGRQVVKVSQFLGWDDVHLAERLTAKLGIPTSAENDVRALTATEHWFGAGVGCSSLALITIGAGVGFGFVVDNRLVTGHHGRAGRLDHLPVDSAGPICGSGHRGCVSALLPNQAIVNALRIAGLDFAGIVELARDGHGGALRAFTDAGRALGTLIGTVANALDPEKIVLAGDGLVVMELAGDEVHSTVRQALAPGTPAPTLDVQPFQFDEWARSGAVLGIRTMLRF</sequence>
<dbReference type="SUPFAM" id="SSF46785">
    <property type="entry name" value="Winged helix' DNA-binding domain"/>
    <property type="match status" value="1"/>
</dbReference>
<evidence type="ECO:0000256" key="1">
    <source>
        <dbReference type="ARBA" id="ARBA00006479"/>
    </source>
</evidence>
<dbReference type="PANTHER" id="PTHR18964:SF149">
    <property type="entry name" value="BIFUNCTIONAL UDP-N-ACETYLGLUCOSAMINE 2-EPIMERASE_N-ACETYLMANNOSAMINE KINASE"/>
    <property type="match status" value="1"/>
</dbReference>
<dbReference type="InterPro" id="IPR036390">
    <property type="entry name" value="WH_DNA-bd_sf"/>
</dbReference>